<dbReference type="Gene3D" id="3.40.50.2300">
    <property type="match status" value="2"/>
</dbReference>
<evidence type="ECO:0000313" key="2">
    <source>
        <dbReference type="Proteomes" id="UP000291117"/>
    </source>
</evidence>
<comment type="caution">
    <text evidence="1">The sequence shown here is derived from an EMBL/GenBank/DDBJ whole genome shotgun (WGS) entry which is preliminary data.</text>
</comment>
<dbReference type="Proteomes" id="UP000291117">
    <property type="component" value="Unassembled WGS sequence"/>
</dbReference>
<dbReference type="AlphaFoldDB" id="A0A4R0MFL5"/>
<dbReference type="SUPFAM" id="SSF53822">
    <property type="entry name" value="Periplasmic binding protein-like I"/>
    <property type="match status" value="1"/>
</dbReference>
<dbReference type="EMBL" id="SJSM01000032">
    <property type="protein sequence ID" value="TCC84624.1"/>
    <property type="molecule type" value="Genomic_DNA"/>
</dbReference>
<gene>
    <name evidence="1" type="ORF">EZ444_25190</name>
</gene>
<sequence length="408" mass="45942">MILVQNPLLQLSGNKYWIIVLSALFLSACSPKIRPETKKPETPKKVEKIEKPALKVKQATISLLVPFRLDEIKLKSATKADVEKAAIAIDFYQGFKLGVDSAAATGQNFKLKVYDTQDNNAQIGDLISNGSLLGSNIIVGPVYPDGLKYITNYSISREIPVVNPLAASQPAEFGNPNLISIVNNIDLHAEKIGNYISKNYNPTNTIVVLINPKTASDEIFAKPLRAYFANSKKVFAFQEYGSVFTMETKVVKGKQYVILVSSSDKKFVVPTLDKLMKIKKTGLNISLFGHPEWVKQNYNTEELQAFNTIVSSSYKVDYTRAEVNTFIKKYRAQFNFEPGEYAFKGFDTGFYFGRLLAKYGDDYIKYLTKENYKGLHNSFHFVHDNTSGYINTSLMLLRYKNFALNIIE</sequence>
<dbReference type="InterPro" id="IPR028082">
    <property type="entry name" value="Peripla_BP_I"/>
</dbReference>
<dbReference type="RefSeq" id="WP_131612591.1">
    <property type="nucleotide sequence ID" value="NZ_SJSM01000032.1"/>
</dbReference>
<protein>
    <submittedName>
        <fullName evidence="1">Amino acid ABC transporter substrate-binding protein</fullName>
    </submittedName>
</protein>
<evidence type="ECO:0000313" key="1">
    <source>
        <dbReference type="EMBL" id="TCC84624.1"/>
    </source>
</evidence>
<keyword evidence="2" id="KW-1185">Reference proteome</keyword>
<dbReference type="OrthoDB" id="2149800at2"/>
<organism evidence="1 2">
    <name type="scientific">Pedobacter hiemivivus</name>
    <dbReference type="NCBI Taxonomy" id="2530454"/>
    <lineage>
        <taxon>Bacteria</taxon>
        <taxon>Pseudomonadati</taxon>
        <taxon>Bacteroidota</taxon>
        <taxon>Sphingobacteriia</taxon>
        <taxon>Sphingobacteriales</taxon>
        <taxon>Sphingobacteriaceae</taxon>
        <taxon>Pedobacter</taxon>
    </lineage>
</organism>
<name>A0A4R0MFL5_9SPHI</name>
<proteinExistence type="predicted"/>
<accession>A0A4R0MFL5</accession>
<reference evidence="1 2" key="1">
    <citation type="submission" date="2019-02" db="EMBL/GenBank/DDBJ databases">
        <title>Pedobacter sp. RP-3-8 sp. nov., isolated from Arctic soil.</title>
        <authorList>
            <person name="Dahal R.H."/>
        </authorList>
    </citation>
    <scope>NUCLEOTIDE SEQUENCE [LARGE SCALE GENOMIC DNA]</scope>
    <source>
        <strain evidence="1 2">RP-3-8</strain>
    </source>
</reference>
<dbReference type="CDD" id="cd06268">
    <property type="entry name" value="PBP1_ABC_transporter_LIVBP-like"/>
    <property type="match status" value="1"/>
</dbReference>